<comment type="caution">
    <text evidence="10">The sequence shown here is derived from an EMBL/GenBank/DDBJ whole genome shotgun (WGS) entry which is preliminary data.</text>
</comment>
<accession>A0AAD2FNF4</accession>
<feature type="transmembrane region" description="Helical" evidence="8">
    <location>
        <begin position="57"/>
        <end position="79"/>
    </location>
</feature>
<sequence>MPDTRGSETEMAISTRLLSLMYDKATPRLRVDELNENSTRYDLAVAAPPDETLVDYWYAWAIITFLSGMFSFVVFLGVVSSRKTRRQPFNLYLIYLMVPDFLFSLLCAMTCLMNAIHGSYWSHWMCNFQQFYVVFGFGANMWLNGVVCFQLHRMLSFSNGRRRYQMPSRRRVTFHSMAVYSWCLFLASWGIYETPKFPFHSGAVTGLGCLPVETDGASTLFFWLVFFPVFAGIPLVYVMWACFDVYRRNLLPPRGKRRLLFIYYARLVGMFVVMWVPSIVLAFVMPISPEYFFAGGTWSHLQGGVSAVVALMKPDILQAVKRFIKCRCDDAEVEKDERFRQQSEDSHGKSLTDAERMRRTSTSMRVSEYDSHYNKSLGDMSFDLEIGPSVGTNKSTELETTPHKEEQTKPEQEGKEDTPSMDTSDGIDGVSRHSRIDQTGQVTIHGSRKNGRRYANEIVIE</sequence>
<keyword evidence="11" id="KW-1185">Reference proteome</keyword>
<feature type="transmembrane region" description="Helical" evidence="8">
    <location>
        <begin position="263"/>
        <end position="285"/>
    </location>
</feature>
<dbReference type="InterPro" id="IPR050125">
    <property type="entry name" value="GPCR_opsins"/>
</dbReference>
<feature type="transmembrane region" description="Helical" evidence="8">
    <location>
        <begin position="220"/>
        <end position="243"/>
    </location>
</feature>
<organism evidence="10 11">
    <name type="scientific">Cylindrotheca closterium</name>
    <dbReference type="NCBI Taxonomy" id="2856"/>
    <lineage>
        <taxon>Eukaryota</taxon>
        <taxon>Sar</taxon>
        <taxon>Stramenopiles</taxon>
        <taxon>Ochrophyta</taxon>
        <taxon>Bacillariophyta</taxon>
        <taxon>Bacillariophyceae</taxon>
        <taxon>Bacillariophycidae</taxon>
        <taxon>Bacillariales</taxon>
        <taxon>Bacillariaceae</taxon>
        <taxon>Cylindrotheca</taxon>
    </lineage>
</organism>
<evidence type="ECO:0000259" key="9">
    <source>
        <dbReference type="PROSITE" id="PS50262"/>
    </source>
</evidence>
<feature type="region of interest" description="Disordered" evidence="7">
    <location>
        <begin position="335"/>
        <end position="367"/>
    </location>
</feature>
<reference evidence="10" key="1">
    <citation type="submission" date="2023-08" db="EMBL/GenBank/DDBJ databases">
        <authorList>
            <person name="Audoor S."/>
            <person name="Bilcke G."/>
        </authorList>
    </citation>
    <scope>NUCLEOTIDE SEQUENCE</scope>
</reference>
<gene>
    <name evidence="10" type="ORF">CYCCA115_LOCUS11072</name>
</gene>
<dbReference type="PANTHER" id="PTHR24240">
    <property type="entry name" value="OPSIN"/>
    <property type="match status" value="1"/>
</dbReference>
<feature type="transmembrane region" description="Helical" evidence="8">
    <location>
        <begin position="172"/>
        <end position="192"/>
    </location>
</feature>
<evidence type="ECO:0000256" key="5">
    <source>
        <dbReference type="ARBA" id="ARBA00023136"/>
    </source>
</evidence>
<proteinExistence type="predicted"/>
<evidence type="ECO:0000256" key="1">
    <source>
        <dbReference type="ARBA" id="ARBA00004141"/>
    </source>
</evidence>
<keyword evidence="6" id="KW-0675">Receptor</keyword>
<dbReference type="PROSITE" id="PS50262">
    <property type="entry name" value="G_PROTEIN_RECEP_F1_2"/>
    <property type="match status" value="1"/>
</dbReference>
<dbReference type="CDD" id="cd00637">
    <property type="entry name" value="7tm_classA_rhodopsin-like"/>
    <property type="match status" value="1"/>
</dbReference>
<feature type="compositionally biased region" description="Basic and acidic residues" evidence="7">
    <location>
        <begin position="335"/>
        <end position="358"/>
    </location>
</feature>
<evidence type="ECO:0000313" key="10">
    <source>
        <dbReference type="EMBL" id="CAJ1947289.1"/>
    </source>
</evidence>
<evidence type="ECO:0000256" key="2">
    <source>
        <dbReference type="ARBA" id="ARBA00022692"/>
    </source>
</evidence>
<protein>
    <recommendedName>
        <fullName evidence="9">G-protein coupled receptors family 1 profile domain-containing protein</fullName>
    </recommendedName>
</protein>
<feature type="compositionally biased region" description="Basic and acidic residues" evidence="7">
    <location>
        <begin position="396"/>
        <end position="418"/>
    </location>
</feature>
<comment type="subcellular location">
    <subcellularLocation>
        <location evidence="1">Membrane</location>
        <topology evidence="1">Multi-pass membrane protein</topology>
    </subcellularLocation>
</comment>
<keyword evidence="4" id="KW-0807">Transducer</keyword>
<evidence type="ECO:0000313" key="11">
    <source>
        <dbReference type="Proteomes" id="UP001295423"/>
    </source>
</evidence>
<feature type="transmembrane region" description="Helical" evidence="8">
    <location>
        <begin position="131"/>
        <end position="151"/>
    </location>
</feature>
<keyword evidence="5 8" id="KW-0472">Membrane</keyword>
<keyword evidence="3 8" id="KW-1133">Transmembrane helix</keyword>
<dbReference type="SUPFAM" id="SSF81321">
    <property type="entry name" value="Family A G protein-coupled receptor-like"/>
    <property type="match status" value="1"/>
</dbReference>
<feature type="transmembrane region" description="Helical" evidence="8">
    <location>
        <begin position="91"/>
        <end position="116"/>
    </location>
</feature>
<dbReference type="Proteomes" id="UP001295423">
    <property type="component" value="Unassembled WGS sequence"/>
</dbReference>
<keyword evidence="4" id="KW-0297">G-protein coupled receptor</keyword>
<dbReference type="GO" id="GO:0016020">
    <property type="term" value="C:membrane"/>
    <property type="evidence" value="ECO:0007669"/>
    <property type="project" value="UniProtKB-SubCell"/>
</dbReference>
<dbReference type="AlphaFoldDB" id="A0AAD2FNF4"/>
<keyword evidence="2 8" id="KW-0812">Transmembrane</keyword>
<feature type="domain" description="G-protein coupled receptors family 1 profile" evidence="9">
    <location>
        <begin position="70"/>
        <end position="284"/>
    </location>
</feature>
<evidence type="ECO:0000256" key="8">
    <source>
        <dbReference type="SAM" id="Phobius"/>
    </source>
</evidence>
<dbReference type="GO" id="GO:0004930">
    <property type="term" value="F:G protein-coupled receptor activity"/>
    <property type="evidence" value="ECO:0007669"/>
    <property type="project" value="UniProtKB-KW"/>
</dbReference>
<name>A0AAD2FNF4_9STRA</name>
<feature type="region of interest" description="Disordered" evidence="7">
    <location>
        <begin position="384"/>
        <end position="461"/>
    </location>
</feature>
<dbReference type="InterPro" id="IPR017452">
    <property type="entry name" value="GPCR_Rhodpsn_7TM"/>
</dbReference>
<evidence type="ECO:0000256" key="3">
    <source>
        <dbReference type="ARBA" id="ARBA00022989"/>
    </source>
</evidence>
<evidence type="ECO:0000256" key="6">
    <source>
        <dbReference type="ARBA" id="ARBA00023170"/>
    </source>
</evidence>
<evidence type="ECO:0000256" key="4">
    <source>
        <dbReference type="ARBA" id="ARBA00023040"/>
    </source>
</evidence>
<dbReference type="Gene3D" id="1.20.1070.10">
    <property type="entry name" value="Rhodopsin 7-helix transmembrane proteins"/>
    <property type="match status" value="1"/>
</dbReference>
<dbReference type="EMBL" id="CAKOGP040001725">
    <property type="protein sequence ID" value="CAJ1947289.1"/>
    <property type="molecule type" value="Genomic_DNA"/>
</dbReference>
<evidence type="ECO:0000256" key="7">
    <source>
        <dbReference type="SAM" id="MobiDB-lite"/>
    </source>
</evidence>